<evidence type="ECO:0000256" key="1">
    <source>
        <dbReference type="ARBA" id="ARBA00001946"/>
    </source>
</evidence>
<sequence>MRAATTRARLRLAKERFRVIPAAYVYLRRGDSVLLQLRQNTGFMDGTCAAAAAGHIEFGETASAAATREAREELGIELQTRDLRPLTAMQRTDGTTAPIEQRVDWFFEAKAWEGEPRIMEDEKCAAIEWWSMRELPNEMPPRERFVLERLAAGGIELFSSYGFGANE</sequence>
<dbReference type="Proteomes" id="UP001597492">
    <property type="component" value="Unassembled WGS sequence"/>
</dbReference>
<keyword evidence="5" id="KW-1185">Reference proteome</keyword>
<dbReference type="SUPFAM" id="SSF55811">
    <property type="entry name" value="Nudix"/>
    <property type="match status" value="1"/>
</dbReference>
<dbReference type="Gene3D" id="3.90.79.10">
    <property type="entry name" value="Nucleoside Triphosphate Pyrophosphohydrolase"/>
    <property type="match status" value="1"/>
</dbReference>
<evidence type="ECO:0000256" key="2">
    <source>
        <dbReference type="ARBA" id="ARBA00022801"/>
    </source>
</evidence>
<dbReference type="Pfam" id="PF00293">
    <property type="entry name" value="NUDIX"/>
    <property type="match status" value="1"/>
</dbReference>
<dbReference type="InterPro" id="IPR020084">
    <property type="entry name" value="NUDIX_hydrolase_CS"/>
</dbReference>
<comment type="caution">
    <text evidence="4">The sequence shown here is derived from an EMBL/GenBank/DDBJ whole genome shotgun (WGS) entry which is preliminary data.</text>
</comment>
<organism evidence="4 5">
    <name type="scientific">Gulosibacter faecalis</name>
    <dbReference type="NCBI Taxonomy" id="272240"/>
    <lineage>
        <taxon>Bacteria</taxon>
        <taxon>Bacillati</taxon>
        <taxon>Actinomycetota</taxon>
        <taxon>Actinomycetes</taxon>
        <taxon>Micrococcales</taxon>
        <taxon>Microbacteriaceae</taxon>
        <taxon>Gulosibacter</taxon>
    </lineage>
</organism>
<name>A0ABW5UWG1_9MICO</name>
<gene>
    <name evidence="4" type="ORF">ACFSW7_02455</name>
</gene>
<dbReference type="RefSeq" id="WP_235619892.1">
    <property type="nucleotide sequence ID" value="NZ_JBHUNE010000002.1"/>
</dbReference>
<dbReference type="PANTHER" id="PTHR43046">
    <property type="entry name" value="GDP-MANNOSE MANNOSYL HYDROLASE"/>
    <property type="match status" value="1"/>
</dbReference>
<dbReference type="InterPro" id="IPR015797">
    <property type="entry name" value="NUDIX_hydrolase-like_dom_sf"/>
</dbReference>
<dbReference type="PANTHER" id="PTHR43046:SF16">
    <property type="entry name" value="ADP-RIBOSE PYROPHOSPHATASE YJHB-RELATED"/>
    <property type="match status" value="1"/>
</dbReference>
<protein>
    <submittedName>
        <fullName evidence="4">NUDIX domain-containing protein</fullName>
    </submittedName>
</protein>
<dbReference type="PROSITE" id="PS51462">
    <property type="entry name" value="NUDIX"/>
    <property type="match status" value="1"/>
</dbReference>
<feature type="domain" description="Nudix hydrolase" evidence="3">
    <location>
        <begin position="18"/>
        <end position="152"/>
    </location>
</feature>
<comment type="cofactor">
    <cofactor evidence="1">
        <name>Mg(2+)</name>
        <dbReference type="ChEBI" id="CHEBI:18420"/>
    </cofactor>
</comment>
<proteinExistence type="predicted"/>
<dbReference type="InterPro" id="IPR000086">
    <property type="entry name" value="NUDIX_hydrolase_dom"/>
</dbReference>
<reference evidence="5" key="1">
    <citation type="journal article" date="2019" name="Int. J. Syst. Evol. Microbiol.">
        <title>The Global Catalogue of Microorganisms (GCM) 10K type strain sequencing project: providing services to taxonomists for standard genome sequencing and annotation.</title>
        <authorList>
            <consortium name="The Broad Institute Genomics Platform"/>
            <consortium name="The Broad Institute Genome Sequencing Center for Infectious Disease"/>
            <person name="Wu L."/>
            <person name="Ma J."/>
        </authorList>
    </citation>
    <scope>NUCLEOTIDE SEQUENCE [LARGE SCALE GENOMIC DNA]</scope>
    <source>
        <strain evidence="5">TISTR 1514</strain>
    </source>
</reference>
<dbReference type="PROSITE" id="PS00893">
    <property type="entry name" value="NUDIX_BOX"/>
    <property type="match status" value="1"/>
</dbReference>
<keyword evidence="2" id="KW-0378">Hydrolase</keyword>
<evidence type="ECO:0000259" key="3">
    <source>
        <dbReference type="PROSITE" id="PS51462"/>
    </source>
</evidence>
<evidence type="ECO:0000313" key="4">
    <source>
        <dbReference type="EMBL" id="MFD2757239.1"/>
    </source>
</evidence>
<dbReference type="EMBL" id="JBHUNE010000002">
    <property type="protein sequence ID" value="MFD2757239.1"/>
    <property type="molecule type" value="Genomic_DNA"/>
</dbReference>
<accession>A0ABW5UWG1</accession>
<evidence type="ECO:0000313" key="5">
    <source>
        <dbReference type="Proteomes" id="UP001597492"/>
    </source>
</evidence>
<dbReference type="CDD" id="cd04683">
    <property type="entry name" value="NUDIX_Hydrolase"/>
    <property type="match status" value="1"/>
</dbReference>